<dbReference type="EnsemblPlants" id="OB10G13750.1">
    <property type="protein sequence ID" value="OB10G13750.1"/>
    <property type="gene ID" value="OB10G13750"/>
</dbReference>
<reference evidence="1" key="1">
    <citation type="journal article" date="2013" name="Nat. Commun.">
        <title>Whole-genome sequencing of Oryza brachyantha reveals mechanisms underlying Oryza genome evolution.</title>
        <authorList>
            <person name="Chen J."/>
            <person name="Huang Q."/>
            <person name="Gao D."/>
            <person name="Wang J."/>
            <person name="Lang Y."/>
            <person name="Liu T."/>
            <person name="Li B."/>
            <person name="Bai Z."/>
            <person name="Luis Goicoechea J."/>
            <person name="Liang C."/>
            <person name="Chen C."/>
            <person name="Zhang W."/>
            <person name="Sun S."/>
            <person name="Liao Y."/>
            <person name="Zhang X."/>
            <person name="Yang L."/>
            <person name="Song C."/>
            <person name="Wang M."/>
            <person name="Shi J."/>
            <person name="Liu G."/>
            <person name="Liu J."/>
            <person name="Zhou H."/>
            <person name="Zhou W."/>
            <person name="Yu Q."/>
            <person name="An N."/>
            <person name="Chen Y."/>
            <person name="Cai Q."/>
            <person name="Wang B."/>
            <person name="Liu B."/>
            <person name="Min J."/>
            <person name="Huang Y."/>
            <person name="Wu H."/>
            <person name="Li Z."/>
            <person name="Zhang Y."/>
            <person name="Yin Y."/>
            <person name="Song W."/>
            <person name="Jiang J."/>
            <person name="Jackson S.A."/>
            <person name="Wing R.A."/>
            <person name="Wang J."/>
            <person name="Chen M."/>
        </authorList>
    </citation>
    <scope>NUCLEOTIDE SEQUENCE [LARGE SCALE GENOMIC DNA]</scope>
    <source>
        <strain evidence="1">cv. IRGC 101232</strain>
    </source>
</reference>
<reference evidence="1" key="2">
    <citation type="submission" date="2013-04" db="UniProtKB">
        <authorList>
            <consortium name="EnsemblPlants"/>
        </authorList>
    </citation>
    <scope>IDENTIFICATION</scope>
</reference>
<sequence length="189" mass="21346">MATASLGSRVGAEGELYSKLVWLRVVDSNAMHERWLHWVKLLYEVEQDDDVGCSTDRGKAPPRWQQKRWQDNNAVRGSLVDQRVDVGVASHQVTKFSKCGTGTYTSAHIAITLWKNHDRTRLHARGRRWQRPAYWRKEGAARGKGTAPTGLLARVKWGSADEGDPAGEPARRRNKVRVFYANAIKKVNA</sequence>
<organism evidence="1">
    <name type="scientific">Oryza brachyantha</name>
    <name type="common">malo sina</name>
    <dbReference type="NCBI Taxonomy" id="4533"/>
    <lineage>
        <taxon>Eukaryota</taxon>
        <taxon>Viridiplantae</taxon>
        <taxon>Streptophyta</taxon>
        <taxon>Embryophyta</taxon>
        <taxon>Tracheophyta</taxon>
        <taxon>Spermatophyta</taxon>
        <taxon>Magnoliopsida</taxon>
        <taxon>Liliopsida</taxon>
        <taxon>Poales</taxon>
        <taxon>Poaceae</taxon>
        <taxon>BOP clade</taxon>
        <taxon>Oryzoideae</taxon>
        <taxon>Oryzeae</taxon>
        <taxon>Oryzinae</taxon>
        <taxon>Oryza</taxon>
    </lineage>
</organism>
<dbReference type="AlphaFoldDB" id="J3N1H7"/>
<protein>
    <submittedName>
        <fullName evidence="1">Uncharacterized protein</fullName>
    </submittedName>
</protein>
<evidence type="ECO:0000313" key="2">
    <source>
        <dbReference type="Proteomes" id="UP000006038"/>
    </source>
</evidence>
<dbReference type="HOGENOM" id="CLU_1436468_0_0_1"/>
<dbReference type="Proteomes" id="UP000006038">
    <property type="component" value="Chromosome 10"/>
</dbReference>
<proteinExistence type="predicted"/>
<accession>J3N1H7</accession>
<evidence type="ECO:0000313" key="1">
    <source>
        <dbReference type="EnsemblPlants" id="OB10G13750.1"/>
    </source>
</evidence>
<name>J3N1H7_ORYBR</name>
<dbReference type="Gramene" id="OB10G13750.1">
    <property type="protein sequence ID" value="OB10G13750.1"/>
    <property type="gene ID" value="OB10G13750"/>
</dbReference>
<keyword evidence="2" id="KW-1185">Reference proteome</keyword>